<organism evidence="2 3">
    <name type="scientific">Fusarium tricinctum</name>
    <dbReference type="NCBI Taxonomy" id="61284"/>
    <lineage>
        <taxon>Eukaryota</taxon>
        <taxon>Fungi</taxon>
        <taxon>Dikarya</taxon>
        <taxon>Ascomycota</taxon>
        <taxon>Pezizomycotina</taxon>
        <taxon>Sordariomycetes</taxon>
        <taxon>Hypocreomycetidae</taxon>
        <taxon>Hypocreales</taxon>
        <taxon>Nectriaceae</taxon>
        <taxon>Fusarium</taxon>
        <taxon>Fusarium tricinctum species complex</taxon>
    </lineage>
</organism>
<keyword evidence="1" id="KW-0472">Membrane</keyword>
<accession>A0A8K0RLX8</accession>
<feature type="transmembrane region" description="Helical" evidence="1">
    <location>
        <begin position="30"/>
        <end position="56"/>
    </location>
</feature>
<name>A0A8K0RLX8_9HYPO</name>
<dbReference type="AlphaFoldDB" id="A0A8K0RLX8"/>
<comment type="caution">
    <text evidence="2">The sequence shown here is derived from an EMBL/GenBank/DDBJ whole genome shotgun (WGS) entry which is preliminary data.</text>
</comment>
<evidence type="ECO:0000313" key="2">
    <source>
        <dbReference type="EMBL" id="KAH7235309.1"/>
    </source>
</evidence>
<sequence length="600" mass="66528">MIESTSTFTASSIPLLHNALKSILFKCAEVLMALFIYKSFSLLAALSNQFTSYFMFAEDYIQRWLFLSANGISRASFIVVLFSLFSTLASLYGTLLWALDSPGYIFRTSNATVTQYKAWRNQDAPYIIRLDLDPSTLQRTEETLAKVMGSQLFKPGLNYTLTDEVQRGSPKITTPTRYDDVGARIWLDEDGFSVSPDSLVPYPRSVVENGEEFPTCINFGGGLAHWNCTYRSQRFVDDISERVVGEPEIHWDDQSDINLDSRFITPNTADNVWSSLGKGYGSVVMMQIFTVTKGTRRHTFVEHVSRASMVAMSGLPLAAQDVRDWIHRTLDIKESGRNNLPLDRIVEDIMAAQSQDISYHFGVNAADNGNLTVLQFSWFYVHGTVTFNSVNITLIRSDTVEKPLMPFEKCANASFQNVAYGGKTAGTDCAGSITNNNSNRFFGQVDTAAVLIIHLFSNGHLNISSESLDERIMPWTRRILPTMEGLLVARGYIASVDPALVTISVHTMTVAISGLQLLLSILALFLAGAAWLALAFCTNSYWSNTFLADLVYVTSERDGKMSRPGYIRDPINIALMGCGDENFITVSGKVVALSCTENIG</sequence>
<evidence type="ECO:0000313" key="3">
    <source>
        <dbReference type="Proteomes" id="UP000813427"/>
    </source>
</evidence>
<proteinExistence type="predicted"/>
<gene>
    <name evidence="2" type="ORF">BKA59DRAFT_406012</name>
</gene>
<evidence type="ECO:0000256" key="1">
    <source>
        <dbReference type="SAM" id="Phobius"/>
    </source>
</evidence>
<dbReference type="OrthoDB" id="5348845at2759"/>
<keyword evidence="1" id="KW-0812">Transmembrane</keyword>
<feature type="transmembrane region" description="Helical" evidence="1">
    <location>
        <begin position="77"/>
        <end position="99"/>
    </location>
</feature>
<feature type="transmembrane region" description="Helical" evidence="1">
    <location>
        <begin position="517"/>
        <end position="537"/>
    </location>
</feature>
<keyword evidence="3" id="KW-1185">Reference proteome</keyword>
<reference evidence="2" key="1">
    <citation type="journal article" date="2021" name="Nat. Commun.">
        <title>Genetic determinants of endophytism in the Arabidopsis root mycobiome.</title>
        <authorList>
            <person name="Mesny F."/>
            <person name="Miyauchi S."/>
            <person name="Thiergart T."/>
            <person name="Pickel B."/>
            <person name="Atanasova L."/>
            <person name="Karlsson M."/>
            <person name="Huettel B."/>
            <person name="Barry K.W."/>
            <person name="Haridas S."/>
            <person name="Chen C."/>
            <person name="Bauer D."/>
            <person name="Andreopoulos W."/>
            <person name="Pangilinan J."/>
            <person name="LaButti K."/>
            <person name="Riley R."/>
            <person name="Lipzen A."/>
            <person name="Clum A."/>
            <person name="Drula E."/>
            <person name="Henrissat B."/>
            <person name="Kohler A."/>
            <person name="Grigoriev I.V."/>
            <person name="Martin F.M."/>
            <person name="Hacquard S."/>
        </authorList>
    </citation>
    <scope>NUCLEOTIDE SEQUENCE</scope>
    <source>
        <strain evidence="2">MPI-SDFR-AT-0068</strain>
    </source>
</reference>
<dbReference type="Proteomes" id="UP000813427">
    <property type="component" value="Unassembled WGS sequence"/>
</dbReference>
<dbReference type="EMBL" id="JAGPXF010000007">
    <property type="protein sequence ID" value="KAH7235309.1"/>
    <property type="molecule type" value="Genomic_DNA"/>
</dbReference>
<keyword evidence="1" id="KW-1133">Transmembrane helix</keyword>
<protein>
    <submittedName>
        <fullName evidence="2">Uncharacterized protein</fullName>
    </submittedName>
</protein>